<comment type="caution">
    <text evidence="2">The sequence shown here is derived from an EMBL/GenBank/DDBJ whole genome shotgun (WGS) entry which is preliminary data.</text>
</comment>
<accession>A0A9N9K825</accession>
<feature type="compositionally biased region" description="Basic and acidic residues" evidence="1">
    <location>
        <begin position="49"/>
        <end position="58"/>
    </location>
</feature>
<feature type="region of interest" description="Disordered" evidence="1">
    <location>
        <begin position="122"/>
        <end position="141"/>
    </location>
</feature>
<dbReference type="EMBL" id="CAJVPY010051577">
    <property type="protein sequence ID" value="CAG8814664.1"/>
    <property type="molecule type" value="Genomic_DNA"/>
</dbReference>
<dbReference type="AlphaFoldDB" id="A0A9N9K825"/>
<protein>
    <submittedName>
        <fullName evidence="2">18434_t:CDS:1</fullName>
    </submittedName>
</protein>
<evidence type="ECO:0000313" key="3">
    <source>
        <dbReference type="Proteomes" id="UP000789405"/>
    </source>
</evidence>
<proteinExistence type="predicted"/>
<reference evidence="2" key="1">
    <citation type="submission" date="2021-06" db="EMBL/GenBank/DDBJ databases">
        <authorList>
            <person name="Kallberg Y."/>
            <person name="Tangrot J."/>
            <person name="Rosling A."/>
        </authorList>
    </citation>
    <scope>NUCLEOTIDE SEQUENCE</scope>
    <source>
        <strain evidence="2">MA453B</strain>
    </source>
</reference>
<organism evidence="2 3">
    <name type="scientific">Dentiscutata erythropus</name>
    <dbReference type="NCBI Taxonomy" id="1348616"/>
    <lineage>
        <taxon>Eukaryota</taxon>
        <taxon>Fungi</taxon>
        <taxon>Fungi incertae sedis</taxon>
        <taxon>Mucoromycota</taxon>
        <taxon>Glomeromycotina</taxon>
        <taxon>Glomeromycetes</taxon>
        <taxon>Diversisporales</taxon>
        <taxon>Gigasporaceae</taxon>
        <taxon>Dentiscutata</taxon>
    </lineage>
</organism>
<feature type="compositionally biased region" description="Basic and acidic residues" evidence="1">
    <location>
        <begin position="90"/>
        <end position="109"/>
    </location>
</feature>
<feature type="non-terminal residue" evidence="2">
    <location>
        <position position="141"/>
    </location>
</feature>
<evidence type="ECO:0000256" key="1">
    <source>
        <dbReference type="SAM" id="MobiDB-lite"/>
    </source>
</evidence>
<gene>
    <name evidence="2" type="ORF">DERYTH_LOCUS25999</name>
</gene>
<evidence type="ECO:0000313" key="2">
    <source>
        <dbReference type="EMBL" id="CAG8814664.1"/>
    </source>
</evidence>
<keyword evidence="3" id="KW-1185">Reference proteome</keyword>
<feature type="region of interest" description="Disordered" evidence="1">
    <location>
        <begin position="23"/>
        <end position="114"/>
    </location>
</feature>
<sequence length="141" mass="15697">EVNFKNAQGRYIGAKALKSRTRKFTSLNMDEIQGKRTKTHNTSSTTSMELEKEQEKQVETSNNTSVDWSEDVDLEFSVGEDPTDTGSSSSEERENSPGNMKEHSGKTAENDDVMNVIMQNDYLNPNLGNNAINSRIKSSEG</sequence>
<name>A0A9N9K825_9GLOM</name>
<dbReference type="Proteomes" id="UP000789405">
    <property type="component" value="Unassembled WGS sequence"/>
</dbReference>
<feature type="non-terminal residue" evidence="2">
    <location>
        <position position="1"/>
    </location>
</feature>